<dbReference type="Proteomes" id="UP000318681">
    <property type="component" value="Unassembled WGS sequence"/>
</dbReference>
<keyword evidence="9 10" id="KW-0472">Membrane</keyword>
<evidence type="ECO:0000256" key="3">
    <source>
        <dbReference type="ARBA" id="ARBA00022448"/>
    </source>
</evidence>
<dbReference type="Pfam" id="PF05134">
    <property type="entry name" value="T2SSL"/>
    <property type="match status" value="1"/>
</dbReference>
<organism evidence="13 14">
    <name type="scientific">Alterirhizorhabdus solaris</name>
    <dbReference type="NCBI Taxonomy" id="2529389"/>
    <lineage>
        <taxon>Bacteria</taxon>
        <taxon>Pseudomonadati</taxon>
        <taxon>Pseudomonadota</taxon>
        <taxon>Alphaproteobacteria</taxon>
        <taxon>Sphingomonadales</taxon>
        <taxon>Rhizorhabdaceae</taxon>
        <taxon>Alterirhizorhabdus</taxon>
    </lineage>
</organism>
<evidence type="ECO:0000256" key="2">
    <source>
        <dbReference type="ARBA" id="ARBA00005318"/>
    </source>
</evidence>
<keyword evidence="3" id="KW-0813">Transport</keyword>
<evidence type="ECO:0000313" key="14">
    <source>
        <dbReference type="Proteomes" id="UP000318681"/>
    </source>
</evidence>
<keyword evidence="7" id="KW-0653">Protein transport</keyword>
<gene>
    <name evidence="13" type="ORF">FOY91_10330</name>
</gene>
<dbReference type="InterPro" id="IPR043129">
    <property type="entry name" value="ATPase_NBD"/>
</dbReference>
<dbReference type="EMBL" id="VNIM01000036">
    <property type="protein sequence ID" value="TVV74233.1"/>
    <property type="molecule type" value="Genomic_DNA"/>
</dbReference>
<dbReference type="NCBIfam" id="TIGR01709">
    <property type="entry name" value="typeII_sec_gspL"/>
    <property type="match status" value="1"/>
</dbReference>
<keyword evidence="14" id="KW-1185">Reference proteome</keyword>
<evidence type="ECO:0000259" key="12">
    <source>
        <dbReference type="Pfam" id="PF12693"/>
    </source>
</evidence>
<evidence type="ECO:0000256" key="10">
    <source>
        <dbReference type="SAM" id="Phobius"/>
    </source>
</evidence>
<comment type="caution">
    <text evidence="13">The sequence shown here is derived from an EMBL/GenBank/DDBJ whole genome shotgun (WGS) entry which is preliminary data.</text>
</comment>
<evidence type="ECO:0000256" key="7">
    <source>
        <dbReference type="ARBA" id="ARBA00022927"/>
    </source>
</evidence>
<dbReference type="GO" id="GO:0015628">
    <property type="term" value="P:protein secretion by the type II secretion system"/>
    <property type="evidence" value="ECO:0007669"/>
    <property type="project" value="InterPro"/>
</dbReference>
<evidence type="ECO:0000256" key="1">
    <source>
        <dbReference type="ARBA" id="ARBA00004377"/>
    </source>
</evidence>
<dbReference type="Gene3D" id="3.30.420.380">
    <property type="match status" value="1"/>
</dbReference>
<keyword evidence="5" id="KW-0997">Cell inner membrane</keyword>
<evidence type="ECO:0000256" key="4">
    <source>
        <dbReference type="ARBA" id="ARBA00022475"/>
    </source>
</evidence>
<keyword evidence="4" id="KW-1003">Cell membrane</keyword>
<proteinExistence type="inferred from homology"/>
<dbReference type="GO" id="GO:0015627">
    <property type="term" value="C:type II protein secretion system complex"/>
    <property type="evidence" value="ECO:0007669"/>
    <property type="project" value="InterPro"/>
</dbReference>
<sequence length="367" mass="38431">MSDAFLLLFMADGVAPPRGWLRLREGAVVARAGAGAIPSPAGDVENERIVLVVPGEDVVIHWIELPALAPAQAAAAARLMAGEVSAMPPERLHVALGAATGPSRAMALVSVERMAAWLVQAQALGLDPDRIVPEPLLLLPPEAGVVRWTRDGLHLLRGDTVALAAEPDLAALLVTEPPVPVDDATVEADLATALGRLPLDLRQGPFARRRRWRTDWALVRRLAALGGLMLLAVLAVQLVLILKYSLAADRLERELATVARAALPRVATITDPPQQLAGRLAELRGSGAGFSASAAVVFAAVRDTANVELAALSFDDQGVLRATATAANPADIAALARRIEAGGFAVESGDVRPGGGRQIAELTVRSR</sequence>
<dbReference type="GO" id="GO:0009276">
    <property type="term" value="C:Gram-negative-bacterium-type cell wall"/>
    <property type="evidence" value="ECO:0007669"/>
    <property type="project" value="InterPro"/>
</dbReference>
<comment type="similarity">
    <text evidence="2">Belongs to the GSP L family.</text>
</comment>
<dbReference type="InterPro" id="IPR007812">
    <property type="entry name" value="T2SS_protein-GspL"/>
</dbReference>
<evidence type="ECO:0000313" key="13">
    <source>
        <dbReference type="EMBL" id="TVV74233.1"/>
    </source>
</evidence>
<evidence type="ECO:0000256" key="8">
    <source>
        <dbReference type="ARBA" id="ARBA00022989"/>
    </source>
</evidence>
<dbReference type="InterPro" id="IPR024230">
    <property type="entry name" value="GspL_cyto_dom"/>
</dbReference>
<feature type="domain" description="GspL cytoplasmic actin-ATPase-like" evidence="11">
    <location>
        <begin position="46"/>
        <end position="180"/>
    </location>
</feature>
<evidence type="ECO:0000256" key="5">
    <source>
        <dbReference type="ARBA" id="ARBA00022519"/>
    </source>
</evidence>
<feature type="transmembrane region" description="Helical" evidence="10">
    <location>
        <begin position="218"/>
        <end position="242"/>
    </location>
</feature>
<dbReference type="RefSeq" id="WP_145151038.1">
    <property type="nucleotide sequence ID" value="NZ_VNIM01000036.1"/>
</dbReference>
<reference evidence="13 14" key="1">
    <citation type="submission" date="2019-07" db="EMBL/GenBank/DDBJ databases">
        <title>Sphingomonas solaris sp. nov., isolated from a solar panel from Boston, Massachusetts.</title>
        <authorList>
            <person name="Tanner K."/>
            <person name="Pascual J."/>
            <person name="Mancuso C."/>
            <person name="Pereto J."/>
            <person name="Khalil A."/>
            <person name="Vilanova C."/>
        </authorList>
    </citation>
    <scope>NUCLEOTIDE SEQUENCE [LARGE SCALE GENOMIC DNA]</scope>
    <source>
        <strain evidence="13 14">R4DWN</strain>
    </source>
</reference>
<comment type="subcellular location">
    <subcellularLocation>
        <location evidence="1">Cell inner membrane</location>
        <topology evidence="1">Single-pass membrane protein</topology>
    </subcellularLocation>
</comment>
<protein>
    <submittedName>
        <fullName evidence="13">General secretion pathway protein GspL</fullName>
    </submittedName>
</protein>
<dbReference type="InterPro" id="IPR025691">
    <property type="entry name" value="GspL_pp_dom"/>
</dbReference>
<evidence type="ECO:0000259" key="11">
    <source>
        <dbReference type="Pfam" id="PF05134"/>
    </source>
</evidence>
<accession>A0A558R4C1</accession>
<dbReference type="GO" id="GO:0005886">
    <property type="term" value="C:plasma membrane"/>
    <property type="evidence" value="ECO:0007669"/>
    <property type="project" value="UniProtKB-SubCell"/>
</dbReference>
<keyword evidence="8 10" id="KW-1133">Transmembrane helix</keyword>
<evidence type="ECO:0000256" key="9">
    <source>
        <dbReference type="ARBA" id="ARBA00023136"/>
    </source>
</evidence>
<evidence type="ECO:0000256" key="6">
    <source>
        <dbReference type="ARBA" id="ARBA00022692"/>
    </source>
</evidence>
<dbReference type="OrthoDB" id="7432052at2"/>
<name>A0A558R4C1_9SPHN</name>
<dbReference type="SUPFAM" id="SSF53067">
    <property type="entry name" value="Actin-like ATPase domain"/>
    <property type="match status" value="1"/>
</dbReference>
<keyword evidence="6 10" id="KW-0812">Transmembrane</keyword>
<dbReference type="Pfam" id="PF12693">
    <property type="entry name" value="GspL_C"/>
    <property type="match status" value="1"/>
</dbReference>
<feature type="domain" description="GspL periplasmic" evidence="12">
    <location>
        <begin position="216"/>
        <end position="366"/>
    </location>
</feature>
<dbReference type="AlphaFoldDB" id="A0A558R4C1"/>